<name>A0A2W2GJX0_9ACTN</name>
<organism evidence="1 2">
    <name type="scientific">Spongiactinospora gelatinilytica</name>
    <dbReference type="NCBI Taxonomy" id="2666298"/>
    <lineage>
        <taxon>Bacteria</taxon>
        <taxon>Bacillati</taxon>
        <taxon>Actinomycetota</taxon>
        <taxon>Actinomycetes</taxon>
        <taxon>Streptosporangiales</taxon>
        <taxon>Streptosporangiaceae</taxon>
        <taxon>Spongiactinospora</taxon>
    </lineage>
</organism>
<sequence length="97" mass="10578">MSPPFEDLAPGDHERIVEAVGAVVSVMTDIVHHRTADGAWQPFVERGDMASLADEARAILDALDGPIKNARRVLAAAESSARLRSYSRARRSVRRPS</sequence>
<reference evidence="1 2" key="1">
    <citation type="submission" date="2018-01" db="EMBL/GenBank/DDBJ databases">
        <title>Draft genome sequence of Sphaerisporangium sp. 7K107.</title>
        <authorList>
            <person name="Sahin N."/>
            <person name="Saygin H."/>
            <person name="Ay H."/>
        </authorList>
    </citation>
    <scope>NUCLEOTIDE SEQUENCE [LARGE SCALE GENOMIC DNA]</scope>
    <source>
        <strain evidence="1 2">7K107</strain>
    </source>
</reference>
<gene>
    <name evidence="1" type="ORF">C1I98_10950</name>
</gene>
<dbReference type="AlphaFoldDB" id="A0A2W2GJX0"/>
<evidence type="ECO:0000313" key="1">
    <source>
        <dbReference type="EMBL" id="PZG49826.1"/>
    </source>
</evidence>
<keyword evidence="2" id="KW-1185">Reference proteome</keyword>
<evidence type="ECO:0000313" key="2">
    <source>
        <dbReference type="Proteomes" id="UP000248544"/>
    </source>
</evidence>
<dbReference type="EMBL" id="POUA01000064">
    <property type="protein sequence ID" value="PZG49826.1"/>
    <property type="molecule type" value="Genomic_DNA"/>
</dbReference>
<proteinExistence type="predicted"/>
<protein>
    <submittedName>
        <fullName evidence="1">Uncharacterized protein</fullName>
    </submittedName>
</protein>
<comment type="caution">
    <text evidence="1">The sequence shown here is derived from an EMBL/GenBank/DDBJ whole genome shotgun (WGS) entry which is preliminary data.</text>
</comment>
<accession>A0A2W2GJX0</accession>
<dbReference type="RefSeq" id="WP_111167058.1">
    <property type="nucleotide sequence ID" value="NZ_POUA01000064.1"/>
</dbReference>
<dbReference type="Proteomes" id="UP000248544">
    <property type="component" value="Unassembled WGS sequence"/>
</dbReference>